<dbReference type="Proteomes" id="UP000189274">
    <property type="component" value="Unassembled WGS sequence"/>
</dbReference>
<dbReference type="AlphaFoldDB" id="A0A099P5E7"/>
<evidence type="ECO:0000313" key="5">
    <source>
        <dbReference type="Proteomes" id="UP000189274"/>
    </source>
</evidence>
<evidence type="ECO:0000313" key="2">
    <source>
        <dbReference type="EMBL" id="KGK39412.1"/>
    </source>
</evidence>
<comment type="caution">
    <text evidence="2">The sequence shown here is derived from an EMBL/GenBank/DDBJ whole genome shotgun (WGS) entry which is preliminary data.</text>
</comment>
<feature type="compositionally biased region" description="Polar residues" evidence="1">
    <location>
        <begin position="70"/>
        <end position="81"/>
    </location>
</feature>
<protein>
    <submittedName>
        <fullName evidence="2">Uncharacterized protein</fullName>
    </submittedName>
</protein>
<feature type="compositionally biased region" description="Basic and acidic residues" evidence="1">
    <location>
        <begin position="224"/>
        <end position="240"/>
    </location>
</feature>
<dbReference type="Proteomes" id="UP000029867">
    <property type="component" value="Unassembled WGS sequence"/>
</dbReference>
<feature type="region of interest" description="Disordered" evidence="1">
    <location>
        <begin position="195"/>
        <end position="240"/>
    </location>
</feature>
<reference evidence="3" key="4">
    <citation type="submission" date="2017-01" db="EMBL/GenBank/DDBJ databases">
        <authorList>
            <person name="Mah S.A."/>
            <person name="Swanson W.J."/>
            <person name="Moy G.W."/>
            <person name="Vacquier V.D."/>
        </authorList>
    </citation>
    <scope>NUCLEOTIDE SEQUENCE [LARGE SCALE GENOMIC DNA]</scope>
    <source>
        <strain evidence="3">129</strain>
    </source>
</reference>
<dbReference type="EMBL" id="JQFK01000009">
    <property type="protein sequence ID" value="KGK39412.1"/>
    <property type="molecule type" value="Genomic_DNA"/>
</dbReference>
<proteinExistence type="predicted"/>
<reference evidence="5" key="3">
    <citation type="journal article" date="2017" name="Genome Announc.">
        <title>Genome sequences of Cyberlindnera fabianii 65, Pichia kudriavzevii 129, and Saccharomyces cerevisiae 131 isolated from fermented masau fruits in Zimbabwe.</title>
        <authorList>
            <person name="van Rijswijck I.M.H."/>
            <person name="Derks M.F.L."/>
            <person name="Abee T."/>
            <person name="de Ridder D."/>
            <person name="Smid E.J."/>
        </authorList>
    </citation>
    <scope>NUCLEOTIDE SEQUENCE [LARGE SCALE GENOMIC DNA]</scope>
    <source>
        <strain evidence="5">129</strain>
    </source>
</reference>
<sequence length="240" mass="26611">MAPKKTKYVTLKLSREQLEQFPDLTAHFYDKKRKQTLNEEPIKRLKLKLNPAASETPVTPSEPVSRESSMKPSDSVISTNTSQNVNNLAKLSSNIRVGVSGLSMNPSIFREIDKSKNKPGQWEKYGKEDVPEEVQSMKDVRGYKEHPLKAGLVDTISKAHQEGRRVVRSFSGYLMIWPSWHKVKEGNLVKHAEYATEKPTSKAGGKGGKGATSSKTSVGPESSSLEKEASETPVELKSDV</sequence>
<dbReference type="VEuPathDB" id="FungiDB:C5L36_0B09160"/>
<accession>A0A099P5E7</accession>
<dbReference type="HOGENOM" id="CLU_1156531_0_0_1"/>
<reference evidence="2" key="2">
    <citation type="submission" date="2014-08" db="EMBL/GenBank/DDBJ databases">
        <title>Exploiting Issatchenkia orientalis SD108 for Succinic Acid Production.</title>
        <authorList>
            <person name="Xiao H."/>
            <person name="Shao Z."/>
            <person name="Jiang Y."/>
            <person name="Dole S."/>
            <person name="Zhao H."/>
        </authorList>
    </citation>
    <scope>NUCLEOTIDE SEQUENCE [LARGE SCALE GENOMIC DNA]</scope>
    <source>
        <strain evidence="2">SD108</strain>
    </source>
</reference>
<feature type="region of interest" description="Disordered" evidence="1">
    <location>
        <begin position="48"/>
        <end position="81"/>
    </location>
</feature>
<organism evidence="2 4">
    <name type="scientific">Pichia kudriavzevii</name>
    <name type="common">Yeast</name>
    <name type="synonym">Issatchenkia orientalis</name>
    <dbReference type="NCBI Taxonomy" id="4909"/>
    <lineage>
        <taxon>Eukaryota</taxon>
        <taxon>Fungi</taxon>
        <taxon>Dikarya</taxon>
        <taxon>Ascomycota</taxon>
        <taxon>Saccharomycotina</taxon>
        <taxon>Pichiomycetes</taxon>
        <taxon>Pichiales</taxon>
        <taxon>Pichiaceae</taxon>
        <taxon>Pichia</taxon>
    </lineage>
</organism>
<gene>
    <name evidence="3" type="ORF">BOH78_0418</name>
    <name evidence="2" type="ORF">JL09_g1431</name>
</gene>
<name>A0A099P5E7_PICKU</name>
<evidence type="ECO:0000313" key="3">
    <source>
        <dbReference type="EMBL" id="ONH77367.1"/>
    </source>
</evidence>
<dbReference type="EMBL" id="MQVM01000002">
    <property type="protein sequence ID" value="ONH77367.1"/>
    <property type="molecule type" value="Genomic_DNA"/>
</dbReference>
<evidence type="ECO:0000313" key="4">
    <source>
        <dbReference type="Proteomes" id="UP000029867"/>
    </source>
</evidence>
<reference evidence="4" key="1">
    <citation type="journal article" date="2014" name="Microb. Cell Fact.">
        <title>Exploiting Issatchenkia orientalis SD108 for succinic acid production.</title>
        <authorList>
            <person name="Xiao H."/>
            <person name="Shao Z."/>
            <person name="Jiang Y."/>
            <person name="Dole S."/>
            <person name="Zhao H."/>
        </authorList>
    </citation>
    <scope>NUCLEOTIDE SEQUENCE [LARGE SCALE GENOMIC DNA]</scope>
    <source>
        <strain evidence="4">SD108</strain>
    </source>
</reference>
<evidence type="ECO:0000256" key="1">
    <source>
        <dbReference type="SAM" id="MobiDB-lite"/>
    </source>
</evidence>